<dbReference type="SMART" id="SM00311">
    <property type="entry name" value="PWI"/>
    <property type="match status" value="1"/>
</dbReference>
<dbReference type="PANTHER" id="PTHR23148">
    <property type="entry name" value="SERINE/ARGININE REGULATED NUCLEAR MATRIX PROTEIN"/>
    <property type="match status" value="1"/>
</dbReference>
<keyword evidence="4" id="KW-1185">Reference proteome</keyword>
<dbReference type="AlphaFoldDB" id="A0A9W8ANB2"/>
<evidence type="ECO:0000256" key="1">
    <source>
        <dbReference type="ARBA" id="ARBA00022664"/>
    </source>
</evidence>
<dbReference type="Gene3D" id="1.20.1390.10">
    <property type="entry name" value="PWI domain"/>
    <property type="match status" value="1"/>
</dbReference>
<organism evidence="3 4">
    <name type="scientific">Dispira parvispora</name>
    <dbReference type="NCBI Taxonomy" id="1520584"/>
    <lineage>
        <taxon>Eukaryota</taxon>
        <taxon>Fungi</taxon>
        <taxon>Fungi incertae sedis</taxon>
        <taxon>Zoopagomycota</taxon>
        <taxon>Kickxellomycotina</taxon>
        <taxon>Dimargaritomycetes</taxon>
        <taxon>Dimargaritales</taxon>
        <taxon>Dimargaritaceae</taxon>
        <taxon>Dispira</taxon>
    </lineage>
</organism>
<evidence type="ECO:0000313" key="4">
    <source>
        <dbReference type="Proteomes" id="UP001150925"/>
    </source>
</evidence>
<dbReference type="GO" id="GO:0006397">
    <property type="term" value="P:mRNA processing"/>
    <property type="evidence" value="ECO:0007669"/>
    <property type="project" value="UniProtKB-KW"/>
</dbReference>
<evidence type="ECO:0000259" key="2">
    <source>
        <dbReference type="PROSITE" id="PS51025"/>
    </source>
</evidence>
<dbReference type="EMBL" id="JANBPY010002022">
    <property type="protein sequence ID" value="KAJ1956999.1"/>
    <property type="molecule type" value="Genomic_DNA"/>
</dbReference>
<dbReference type="Proteomes" id="UP001150925">
    <property type="component" value="Unassembled WGS sequence"/>
</dbReference>
<dbReference type="GO" id="GO:0005681">
    <property type="term" value="C:spliceosomal complex"/>
    <property type="evidence" value="ECO:0007669"/>
    <property type="project" value="TreeGrafter"/>
</dbReference>
<dbReference type="InterPro" id="IPR052225">
    <property type="entry name" value="Ser/Arg_repetitive_matrix"/>
</dbReference>
<accession>A0A9W8ANB2</accession>
<proteinExistence type="predicted"/>
<comment type="caution">
    <text evidence="3">The sequence shown here is derived from an EMBL/GenBank/DDBJ whole genome shotgun (WGS) entry which is preliminary data.</text>
</comment>
<dbReference type="PROSITE" id="PS51025">
    <property type="entry name" value="PWI"/>
    <property type="match status" value="1"/>
</dbReference>
<dbReference type="GO" id="GO:0003723">
    <property type="term" value="F:RNA binding"/>
    <property type="evidence" value="ECO:0007669"/>
    <property type="project" value="TreeGrafter"/>
</dbReference>
<name>A0A9W8ANB2_9FUNG</name>
<evidence type="ECO:0000313" key="3">
    <source>
        <dbReference type="EMBL" id="KAJ1956999.1"/>
    </source>
</evidence>
<keyword evidence="1" id="KW-0507">mRNA processing</keyword>
<dbReference type="PANTHER" id="PTHR23148:SF0">
    <property type="entry name" value="SERINE_ARGININE REPETITIVE MATRIX PROTEIN 1"/>
    <property type="match status" value="1"/>
</dbReference>
<feature type="non-terminal residue" evidence="3">
    <location>
        <position position="1"/>
    </location>
</feature>
<sequence length="152" mass="17506">MASQFFKGASSEQDTRFSDKTLKLRKSLKFPPEFSQKVSMNKVNMTVIRPWVTRRVTELLGLEDEVVLEYIFSMLEEDQPDPVDIQINLTGFLENKAGPFVQELWQLLLSAQSSIGGIPPVFLEQKKQEIQKQLADHGRIQTAIIRERTKRL</sequence>
<dbReference type="OrthoDB" id="163257at2759"/>
<protein>
    <recommendedName>
        <fullName evidence="2">PWI domain-containing protein</fullName>
    </recommendedName>
</protein>
<dbReference type="InterPro" id="IPR002483">
    <property type="entry name" value="PWI_dom"/>
</dbReference>
<feature type="domain" description="PWI" evidence="2">
    <location>
        <begin position="27"/>
        <end position="125"/>
    </location>
</feature>
<dbReference type="SUPFAM" id="SSF101233">
    <property type="entry name" value="PWI domain"/>
    <property type="match status" value="1"/>
</dbReference>
<dbReference type="GO" id="GO:0048024">
    <property type="term" value="P:regulation of mRNA splicing, via spliceosome"/>
    <property type="evidence" value="ECO:0007669"/>
    <property type="project" value="TreeGrafter"/>
</dbReference>
<dbReference type="Pfam" id="PF01480">
    <property type="entry name" value="PWI"/>
    <property type="match status" value="1"/>
</dbReference>
<gene>
    <name evidence="3" type="ORF">IWQ62_005183</name>
</gene>
<dbReference type="InterPro" id="IPR036483">
    <property type="entry name" value="PWI_dom_sf"/>
</dbReference>
<reference evidence="3" key="1">
    <citation type="submission" date="2022-07" db="EMBL/GenBank/DDBJ databases">
        <title>Phylogenomic reconstructions and comparative analyses of Kickxellomycotina fungi.</title>
        <authorList>
            <person name="Reynolds N.K."/>
            <person name="Stajich J.E."/>
            <person name="Barry K."/>
            <person name="Grigoriev I.V."/>
            <person name="Crous P."/>
            <person name="Smith M.E."/>
        </authorList>
    </citation>
    <scope>NUCLEOTIDE SEQUENCE</scope>
    <source>
        <strain evidence="3">RSA 1196</strain>
    </source>
</reference>